<dbReference type="GO" id="GO:0006351">
    <property type="term" value="P:DNA-templated transcription"/>
    <property type="evidence" value="ECO:0007669"/>
    <property type="project" value="InterPro"/>
</dbReference>
<dbReference type="PROSITE" id="PS00463">
    <property type="entry name" value="ZN2_CY6_FUNGAL_1"/>
    <property type="match status" value="1"/>
</dbReference>
<proteinExistence type="predicted"/>
<gene>
    <name evidence="8" type="ORF">FBEOM_12133</name>
</gene>
<keyword evidence="4" id="KW-0804">Transcription</keyword>
<dbReference type="PANTHER" id="PTHR47338:SF23">
    <property type="entry name" value="ZN(II)2CYS6 TRANSCRIPTION FACTOR (EUROFUNG)"/>
    <property type="match status" value="1"/>
</dbReference>
<dbReference type="InterPro" id="IPR001138">
    <property type="entry name" value="Zn2Cys6_DnaBD"/>
</dbReference>
<evidence type="ECO:0000259" key="7">
    <source>
        <dbReference type="PROSITE" id="PS50048"/>
    </source>
</evidence>
<dbReference type="CDD" id="cd00067">
    <property type="entry name" value="GAL4"/>
    <property type="match status" value="1"/>
</dbReference>
<dbReference type="Proteomes" id="UP000730481">
    <property type="component" value="Unassembled WGS sequence"/>
</dbReference>
<dbReference type="AlphaFoldDB" id="A0A9P5A850"/>
<organism evidence="8 9">
    <name type="scientific">Fusarium beomiforme</name>
    <dbReference type="NCBI Taxonomy" id="44412"/>
    <lineage>
        <taxon>Eukaryota</taxon>
        <taxon>Fungi</taxon>
        <taxon>Dikarya</taxon>
        <taxon>Ascomycota</taxon>
        <taxon>Pezizomycotina</taxon>
        <taxon>Sordariomycetes</taxon>
        <taxon>Hypocreomycetidae</taxon>
        <taxon>Hypocreales</taxon>
        <taxon>Nectriaceae</taxon>
        <taxon>Fusarium</taxon>
        <taxon>Fusarium burgessii species complex</taxon>
    </lineage>
</organism>
<evidence type="ECO:0000256" key="1">
    <source>
        <dbReference type="ARBA" id="ARBA00004123"/>
    </source>
</evidence>
<reference evidence="8" key="1">
    <citation type="journal article" date="2017" name="Mycologia">
        <title>Fusarium algeriense, sp. nov., a novel toxigenic crown rot pathogen of durum wheat from Algeria is nested in the Fusarium burgessii species complex.</title>
        <authorList>
            <person name="Laraba I."/>
            <person name="Keddad A."/>
            <person name="Boureghda H."/>
            <person name="Abdallah N."/>
            <person name="Vaughan M.M."/>
            <person name="Proctor R.H."/>
            <person name="Busman M."/>
            <person name="O'Donnell K."/>
        </authorList>
    </citation>
    <scope>NUCLEOTIDE SEQUENCE</scope>
    <source>
        <strain evidence="8">NRRL 25174</strain>
    </source>
</reference>
<evidence type="ECO:0000256" key="4">
    <source>
        <dbReference type="ARBA" id="ARBA00023163"/>
    </source>
</evidence>
<keyword evidence="3" id="KW-0805">Transcription regulation</keyword>
<dbReference type="EMBL" id="PVQB02000736">
    <property type="protein sequence ID" value="KAF4334040.1"/>
    <property type="molecule type" value="Genomic_DNA"/>
</dbReference>
<dbReference type="GO" id="GO:0003677">
    <property type="term" value="F:DNA binding"/>
    <property type="evidence" value="ECO:0007669"/>
    <property type="project" value="InterPro"/>
</dbReference>
<feature type="domain" description="Zn(2)-C6 fungal-type" evidence="7">
    <location>
        <begin position="15"/>
        <end position="45"/>
    </location>
</feature>
<feature type="region of interest" description="Disordered" evidence="6">
    <location>
        <begin position="397"/>
        <end position="429"/>
    </location>
</feature>
<sequence>MDSSHDISPETELPSCSSCRKRKLKCSRQTPTCSNCERLGAPCVYENRRTKPGLKGGAVESLNQRLEKVEKAIFGQTHDQGTQGSGAKTSDNPSDRERGNDSAPLETVLSLLAGELQKLNKNIEPCRKRRYEYDPFSKVARPTKRQLQEIFGEQQQFVDQHADQQGARSTSVRRFNITQDHLENLLEAYFDNIQPWLSMLPIKDFSDGVQNDPKEDMIIVLDAMTVAALRYVEIDSKPLDNYFVNSETIRLGKSVMLDAMGGLSIQNLQALVMLAFTEIGNGNLEKAWPIIGSLTRTVEYMGLSVESNVDQRKAGLLPDNSLSSQPQGWKKEEEQRQLFWNVFILDRISSIIKGWNPGIDSAHIRRRLPMCGGNWFYNEPAITPYFGNWDQPAARSDHNTSPCYSAESNPGPLQGSETTSRANQHSDKATGDISKIGSLAYYIQSIDSLSQILTTFLQPAVDFTNRQQVSLWLTKFKELDLRLVHWKMYLPQQWKDSGISREFMPGVMDPSMAIANATHNTSLILLHERIAYPDVELLGLNLPTLFSAETCCNAAVETANITTKYLGGSPVARPVSPQFGICAYVSARVLLVHSRYYKTPLVKEFAVLLDNLTDMSNRWAGHEHSKQTKKNPNFFDQLFDRLQSLHHDLHGIISSQVTPVLGSGFEVEGPVPRSILNSSTVYHDLHASVSTGIPANVKNLAGGMQGQLQLNNQQWHVNSQSSPTDSRDELFTISQTLMDNEFLDLDRIVSFEDMNQMMTAGSLSQYYGANS</sequence>
<evidence type="ECO:0000256" key="3">
    <source>
        <dbReference type="ARBA" id="ARBA00023015"/>
    </source>
</evidence>
<dbReference type="SMART" id="SM00906">
    <property type="entry name" value="Fungal_trans"/>
    <property type="match status" value="1"/>
</dbReference>
<comment type="subcellular location">
    <subcellularLocation>
        <location evidence="1">Nucleus</location>
    </subcellularLocation>
</comment>
<comment type="caution">
    <text evidence="8">The sequence shown here is derived from an EMBL/GenBank/DDBJ whole genome shotgun (WGS) entry which is preliminary data.</text>
</comment>
<evidence type="ECO:0000256" key="2">
    <source>
        <dbReference type="ARBA" id="ARBA00022723"/>
    </source>
</evidence>
<dbReference type="GO" id="GO:0005634">
    <property type="term" value="C:nucleus"/>
    <property type="evidence" value="ECO:0007669"/>
    <property type="project" value="UniProtKB-SubCell"/>
</dbReference>
<protein>
    <recommendedName>
        <fullName evidence="7">Zn(2)-C6 fungal-type domain-containing protein</fullName>
    </recommendedName>
</protein>
<dbReference type="InterPro" id="IPR007219">
    <property type="entry name" value="XnlR_reg_dom"/>
</dbReference>
<dbReference type="OrthoDB" id="4456959at2759"/>
<feature type="region of interest" description="Disordered" evidence="6">
    <location>
        <begin position="74"/>
        <end position="102"/>
    </location>
</feature>
<dbReference type="GO" id="GO:0008270">
    <property type="term" value="F:zinc ion binding"/>
    <property type="evidence" value="ECO:0007669"/>
    <property type="project" value="InterPro"/>
</dbReference>
<dbReference type="SUPFAM" id="SSF57701">
    <property type="entry name" value="Zn2/Cys6 DNA-binding domain"/>
    <property type="match status" value="1"/>
</dbReference>
<dbReference type="InterPro" id="IPR036864">
    <property type="entry name" value="Zn2-C6_fun-type_DNA-bd_sf"/>
</dbReference>
<reference evidence="8" key="2">
    <citation type="submission" date="2020-02" db="EMBL/GenBank/DDBJ databases">
        <title>Identification and distribution of gene clusters putatively required for synthesis of sphingolipid metabolism inhibitors in phylogenetically diverse species of the filamentous fungus Fusarium.</title>
        <authorList>
            <person name="Kim H.-S."/>
            <person name="Busman M."/>
            <person name="Brown D.W."/>
            <person name="Divon H."/>
            <person name="Uhlig S."/>
            <person name="Proctor R.H."/>
        </authorList>
    </citation>
    <scope>NUCLEOTIDE SEQUENCE</scope>
    <source>
        <strain evidence="8">NRRL 25174</strain>
    </source>
</reference>
<evidence type="ECO:0000256" key="6">
    <source>
        <dbReference type="SAM" id="MobiDB-lite"/>
    </source>
</evidence>
<feature type="compositionally biased region" description="Polar residues" evidence="6">
    <location>
        <begin position="399"/>
        <end position="408"/>
    </location>
</feature>
<dbReference type="PROSITE" id="PS50048">
    <property type="entry name" value="ZN2_CY6_FUNGAL_2"/>
    <property type="match status" value="1"/>
</dbReference>
<keyword evidence="5" id="KW-0539">Nucleus</keyword>
<dbReference type="CDD" id="cd12148">
    <property type="entry name" value="fungal_TF_MHR"/>
    <property type="match status" value="1"/>
</dbReference>
<name>A0A9P5A850_9HYPO</name>
<keyword evidence="9" id="KW-1185">Reference proteome</keyword>
<feature type="compositionally biased region" description="Polar residues" evidence="6">
    <location>
        <begin position="77"/>
        <end position="92"/>
    </location>
</feature>
<dbReference type="Gene3D" id="4.10.240.10">
    <property type="entry name" value="Zn(2)-C6 fungal-type DNA-binding domain"/>
    <property type="match status" value="1"/>
</dbReference>
<dbReference type="Pfam" id="PF04082">
    <property type="entry name" value="Fungal_trans"/>
    <property type="match status" value="1"/>
</dbReference>
<dbReference type="SMART" id="SM00066">
    <property type="entry name" value="GAL4"/>
    <property type="match status" value="1"/>
</dbReference>
<evidence type="ECO:0000313" key="9">
    <source>
        <dbReference type="Proteomes" id="UP000730481"/>
    </source>
</evidence>
<evidence type="ECO:0000256" key="5">
    <source>
        <dbReference type="ARBA" id="ARBA00023242"/>
    </source>
</evidence>
<accession>A0A9P5A850</accession>
<dbReference type="GO" id="GO:0000981">
    <property type="term" value="F:DNA-binding transcription factor activity, RNA polymerase II-specific"/>
    <property type="evidence" value="ECO:0007669"/>
    <property type="project" value="InterPro"/>
</dbReference>
<dbReference type="InterPro" id="IPR050815">
    <property type="entry name" value="TF_fung"/>
</dbReference>
<dbReference type="PANTHER" id="PTHR47338">
    <property type="entry name" value="ZN(II)2CYS6 TRANSCRIPTION FACTOR (EUROFUNG)-RELATED"/>
    <property type="match status" value="1"/>
</dbReference>
<evidence type="ECO:0000313" key="8">
    <source>
        <dbReference type="EMBL" id="KAF4334040.1"/>
    </source>
</evidence>
<dbReference type="Pfam" id="PF00172">
    <property type="entry name" value="Zn_clus"/>
    <property type="match status" value="1"/>
</dbReference>
<keyword evidence="2" id="KW-0479">Metal-binding</keyword>